<organism evidence="2 3">
    <name type="scientific">Lolium multiflorum</name>
    <name type="common">Italian ryegrass</name>
    <name type="synonym">Lolium perenne subsp. multiflorum</name>
    <dbReference type="NCBI Taxonomy" id="4521"/>
    <lineage>
        <taxon>Eukaryota</taxon>
        <taxon>Viridiplantae</taxon>
        <taxon>Streptophyta</taxon>
        <taxon>Embryophyta</taxon>
        <taxon>Tracheophyta</taxon>
        <taxon>Spermatophyta</taxon>
        <taxon>Magnoliopsida</taxon>
        <taxon>Liliopsida</taxon>
        <taxon>Poales</taxon>
        <taxon>Poaceae</taxon>
        <taxon>BOP clade</taxon>
        <taxon>Pooideae</taxon>
        <taxon>Poodae</taxon>
        <taxon>Poeae</taxon>
        <taxon>Poeae Chloroplast Group 2 (Poeae type)</taxon>
        <taxon>Loliodinae</taxon>
        <taxon>Loliinae</taxon>
        <taxon>Lolium</taxon>
    </lineage>
</organism>
<proteinExistence type="predicted"/>
<name>A0AAD8S8C5_LOLMU</name>
<dbReference type="InterPro" id="IPR006566">
    <property type="entry name" value="FBD"/>
</dbReference>
<evidence type="ECO:0000259" key="1">
    <source>
        <dbReference type="Pfam" id="PF08387"/>
    </source>
</evidence>
<evidence type="ECO:0000313" key="3">
    <source>
        <dbReference type="Proteomes" id="UP001231189"/>
    </source>
</evidence>
<gene>
    <name evidence="2" type="ORF">QYE76_064960</name>
</gene>
<comment type="caution">
    <text evidence="2">The sequence shown here is derived from an EMBL/GenBank/DDBJ whole genome shotgun (WGS) entry which is preliminary data.</text>
</comment>
<protein>
    <recommendedName>
        <fullName evidence="1">FBD domain-containing protein</fullName>
    </recommendedName>
</protein>
<dbReference type="AlphaFoldDB" id="A0AAD8S8C5"/>
<sequence length="199" mass="22025">MLRRCMLSLQIVISPSGNLNPRFWEDQAGPIISVLFRFKVMTFSEFRGEQYDLSFLRCFFESAHVLEYAVITYAAPCEDIALTAEPLAKGNTADQVSMPPSTFPAVSVCGDDLHANDTSAEEVFLDTTGTCSLLLQCRLRYQPTFPPLRLFSDCACAQLPPPLADCILSSSLIIDHHCSTLIFQSSLIMTCEDLCAARP</sequence>
<keyword evidence="3" id="KW-1185">Reference proteome</keyword>
<feature type="domain" description="FBD" evidence="1">
    <location>
        <begin position="33"/>
        <end position="71"/>
    </location>
</feature>
<accession>A0AAD8S8C5</accession>
<reference evidence="2" key="1">
    <citation type="submission" date="2023-07" db="EMBL/GenBank/DDBJ databases">
        <title>A chromosome-level genome assembly of Lolium multiflorum.</title>
        <authorList>
            <person name="Chen Y."/>
            <person name="Copetti D."/>
            <person name="Kolliker R."/>
            <person name="Studer B."/>
        </authorList>
    </citation>
    <scope>NUCLEOTIDE SEQUENCE</scope>
    <source>
        <strain evidence="2">02402/16</strain>
        <tissue evidence="2">Leaf</tissue>
    </source>
</reference>
<dbReference type="Proteomes" id="UP001231189">
    <property type="component" value="Unassembled WGS sequence"/>
</dbReference>
<dbReference type="Pfam" id="PF08387">
    <property type="entry name" value="FBD"/>
    <property type="match status" value="1"/>
</dbReference>
<dbReference type="EMBL" id="JAUUTY010000004">
    <property type="protein sequence ID" value="KAK1647155.1"/>
    <property type="molecule type" value="Genomic_DNA"/>
</dbReference>
<evidence type="ECO:0000313" key="2">
    <source>
        <dbReference type="EMBL" id="KAK1647155.1"/>
    </source>
</evidence>